<sequence>MARKPPPEGASVPGRLRPLIVVENPKPKPGSRCAEASGETAAECAAIFCCCPCGLAKLLVFAVIKLPEGLVRKALRQRRKRKKKATGIWRPKDGAFDDDDEFSVHGGFLFLAAGAEGAWPAKTPAQELLELEKEMRAKFYGAGFWRSASQKE</sequence>
<gene>
    <name evidence="1" type="ORF">MUK42_16938</name>
</gene>
<protein>
    <submittedName>
        <fullName evidence="1">Uncharacterized protein</fullName>
    </submittedName>
</protein>
<dbReference type="PANTHER" id="PTHR33264:SF8">
    <property type="entry name" value="EXPRESSED PROTEIN"/>
    <property type="match status" value="1"/>
</dbReference>
<dbReference type="OrthoDB" id="695262at2759"/>
<accession>A0A9E7HV48</accession>
<dbReference type="PANTHER" id="PTHR33264">
    <property type="entry name" value="EXPRESSED PROTEIN"/>
    <property type="match status" value="1"/>
</dbReference>
<name>A0A9E7HV48_9LILI</name>
<evidence type="ECO:0000313" key="2">
    <source>
        <dbReference type="Proteomes" id="UP001055439"/>
    </source>
</evidence>
<evidence type="ECO:0000313" key="1">
    <source>
        <dbReference type="EMBL" id="URE40500.1"/>
    </source>
</evidence>
<organism evidence="1 2">
    <name type="scientific">Musa troglodytarum</name>
    <name type="common">fe'i banana</name>
    <dbReference type="NCBI Taxonomy" id="320322"/>
    <lineage>
        <taxon>Eukaryota</taxon>
        <taxon>Viridiplantae</taxon>
        <taxon>Streptophyta</taxon>
        <taxon>Embryophyta</taxon>
        <taxon>Tracheophyta</taxon>
        <taxon>Spermatophyta</taxon>
        <taxon>Magnoliopsida</taxon>
        <taxon>Liliopsida</taxon>
        <taxon>Zingiberales</taxon>
        <taxon>Musaceae</taxon>
        <taxon>Musa</taxon>
    </lineage>
</organism>
<keyword evidence="2" id="KW-1185">Reference proteome</keyword>
<dbReference type="AlphaFoldDB" id="A0A9E7HV48"/>
<reference evidence="1" key="1">
    <citation type="submission" date="2022-05" db="EMBL/GenBank/DDBJ databases">
        <title>The Musa troglodytarum L. genome provides insights into the mechanism of non-climacteric behaviour and enrichment of carotenoids.</title>
        <authorList>
            <person name="Wang J."/>
        </authorList>
    </citation>
    <scope>NUCLEOTIDE SEQUENCE</scope>
    <source>
        <tissue evidence="1">Leaf</tissue>
    </source>
</reference>
<dbReference type="Proteomes" id="UP001055439">
    <property type="component" value="Chromosome 8"/>
</dbReference>
<dbReference type="EMBL" id="CP097510">
    <property type="protein sequence ID" value="URE40500.1"/>
    <property type="molecule type" value="Genomic_DNA"/>
</dbReference>
<proteinExistence type="predicted"/>